<dbReference type="HOGENOM" id="CLU_3119256_0_0_9"/>
<evidence type="ECO:0000313" key="2">
    <source>
        <dbReference type="Proteomes" id="UP000030647"/>
    </source>
</evidence>
<protein>
    <submittedName>
        <fullName evidence="1">Uncharacterized protein</fullName>
    </submittedName>
</protein>
<evidence type="ECO:0000313" key="1">
    <source>
        <dbReference type="EMBL" id="ERL64968.1"/>
    </source>
</evidence>
<proteinExistence type="predicted"/>
<name>U4TSW2_9LACO</name>
<gene>
    <name evidence="1" type="ORF">L248_3130</name>
</gene>
<sequence>MKKRSRDPAIWALRLAGRGTPWLTPASLRAQIAYFLSDRKVFRAGTDSPE</sequence>
<reference evidence="2" key="1">
    <citation type="journal article" date="2013" name="Genome Announc.">
        <title>Whole-Genome Sequencing of Lactobacillus shenzhenensis Strain LY-73T.</title>
        <authorList>
            <person name="Lin Z."/>
            <person name="Liu Z."/>
            <person name="Yang R."/>
            <person name="Zou Y."/>
            <person name="Wan D."/>
            <person name="Chen J."/>
            <person name="Guo M."/>
            <person name="Zhao J."/>
            <person name="Fang C."/>
            <person name="Yang R."/>
            <person name="Liu F."/>
        </authorList>
    </citation>
    <scope>NUCLEOTIDE SEQUENCE [LARGE SCALE GENOMIC DNA]</scope>
    <source>
        <strain evidence="2">LY-73</strain>
    </source>
</reference>
<dbReference type="Proteomes" id="UP000030647">
    <property type="component" value="Unassembled WGS sequence"/>
</dbReference>
<organism evidence="1 2">
    <name type="scientific">Schleiferilactobacillus shenzhenensis LY-73</name>
    <dbReference type="NCBI Taxonomy" id="1231336"/>
    <lineage>
        <taxon>Bacteria</taxon>
        <taxon>Bacillati</taxon>
        <taxon>Bacillota</taxon>
        <taxon>Bacilli</taxon>
        <taxon>Lactobacillales</taxon>
        <taxon>Lactobacillaceae</taxon>
        <taxon>Schleiferilactobacillus</taxon>
    </lineage>
</organism>
<accession>U4TSW2</accession>
<keyword evidence="2" id="KW-1185">Reference proteome</keyword>
<dbReference type="AlphaFoldDB" id="U4TSW2"/>
<dbReference type="EMBL" id="KI271590">
    <property type="protein sequence ID" value="ERL64968.1"/>
    <property type="molecule type" value="Genomic_DNA"/>
</dbReference>